<feature type="transmembrane region" description="Helical" evidence="1">
    <location>
        <begin position="70"/>
        <end position="90"/>
    </location>
</feature>
<evidence type="ECO:0000313" key="3">
    <source>
        <dbReference type="Proteomes" id="UP000501747"/>
    </source>
</evidence>
<feature type="transmembrane region" description="Helical" evidence="1">
    <location>
        <begin position="6"/>
        <end position="28"/>
    </location>
</feature>
<proteinExistence type="predicted"/>
<dbReference type="RefSeq" id="WP_166034771.1">
    <property type="nucleotide sequence ID" value="NZ_CP049887.1"/>
</dbReference>
<sequence length="171" mass="18937">MNKKTKEMTLIALMIALSILGANIKLLGSIALDSFPAFISTIILGPGVGMMVAFFGHMVSAMLSGFPSTLPIHLMIATMMMLCVFVYGYIRKKYSRYPVMSKVVSIAVAFIINVPLDLLLLYPFLKEVVFVLFVPLTIATFANLFLTEVVYACLPSKIKNYSKIQQDMKGH</sequence>
<dbReference type="AlphaFoldDB" id="A0A6G8AUL8"/>
<dbReference type="Proteomes" id="UP000501747">
    <property type="component" value="Chromosome"/>
</dbReference>
<protein>
    <submittedName>
        <fullName evidence="2">ECF transporter S component</fullName>
    </submittedName>
</protein>
<dbReference type="GO" id="GO:0022857">
    <property type="term" value="F:transmembrane transporter activity"/>
    <property type="evidence" value="ECO:0007669"/>
    <property type="project" value="InterPro"/>
</dbReference>
<accession>A0A6G8AUL8</accession>
<reference evidence="2 3" key="1">
    <citation type="submission" date="2020-03" db="EMBL/GenBank/DDBJ databases">
        <title>Vagococcus sp. nov., isolated from beetles.</title>
        <authorList>
            <person name="Hyun D.-W."/>
            <person name="Bae J.-W."/>
        </authorList>
    </citation>
    <scope>NUCLEOTIDE SEQUENCE [LARGE SCALE GENOMIC DNA]</scope>
    <source>
        <strain evidence="2 3">HDW17B</strain>
    </source>
</reference>
<feature type="transmembrane region" description="Helical" evidence="1">
    <location>
        <begin position="35"/>
        <end position="58"/>
    </location>
</feature>
<evidence type="ECO:0000313" key="2">
    <source>
        <dbReference type="EMBL" id="QIL48635.1"/>
    </source>
</evidence>
<name>A0A6G8AUL8_9ENTE</name>
<feature type="transmembrane region" description="Helical" evidence="1">
    <location>
        <begin position="128"/>
        <end position="154"/>
    </location>
</feature>
<dbReference type="EMBL" id="CP049887">
    <property type="protein sequence ID" value="QIL48635.1"/>
    <property type="molecule type" value="Genomic_DNA"/>
</dbReference>
<keyword evidence="3" id="KW-1185">Reference proteome</keyword>
<dbReference type="InterPro" id="IPR024529">
    <property type="entry name" value="ECF_trnsprt_substrate-spec"/>
</dbReference>
<gene>
    <name evidence="2" type="ORF">G7082_09030</name>
</gene>
<dbReference type="Pfam" id="PF12822">
    <property type="entry name" value="ECF_trnsprt"/>
    <property type="match status" value="1"/>
</dbReference>
<dbReference type="KEGG" id="vhy:G7082_09030"/>
<dbReference type="Gene3D" id="1.10.1760.20">
    <property type="match status" value="1"/>
</dbReference>
<keyword evidence="1" id="KW-1133">Transmembrane helix</keyword>
<evidence type="ECO:0000256" key="1">
    <source>
        <dbReference type="SAM" id="Phobius"/>
    </source>
</evidence>
<keyword evidence="1" id="KW-0472">Membrane</keyword>
<keyword evidence="1" id="KW-0812">Transmembrane</keyword>
<organism evidence="2 3">
    <name type="scientific">Vagococcus hydrophili</name>
    <dbReference type="NCBI Taxonomy" id="2714947"/>
    <lineage>
        <taxon>Bacteria</taxon>
        <taxon>Bacillati</taxon>
        <taxon>Bacillota</taxon>
        <taxon>Bacilli</taxon>
        <taxon>Lactobacillales</taxon>
        <taxon>Enterococcaceae</taxon>
        <taxon>Vagococcus</taxon>
    </lineage>
</organism>
<feature type="transmembrane region" description="Helical" evidence="1">
    <location>
        <begin position="102"/>
        <end position="122"/>
    </location>
</feature>